<feature type="transmembrane region" description="Helical" evidence="8">
    <location>
        <begin position="371"/>
        <end position="390"/>
    </location>
</feature>
<keyword evidence="3 8" id="KW-0812">Transmembrane</keyword>
<feature type="compositionally biased region" description="Basic residues" evidence="7">
    <location>
        <begin position="860"/>
        <end position="869"/>
    </location>
</feature>
<organism evidence="10 11">
    <name type="scientific">Coemansia spiralis</name>
    <dbReference type="NCBI Taxonomy" id="417178"/>
    <lineage>
        <taxon>Eukaryota</taxon>
        <taxon>Fungi</taxon>
        <taxon>Fungi incertae sedis</taxon>
        <taxon>Zoopagomycota</taxon>
        <taxon>Kickxellomycotina</taxon>
        <taxon>Kickxellomycetes</taxon>
        <taxon>Kickxellales</taxon>
        <taxon>Kickxellaceae</taxon>
        <taxon>Coemansia</taxon>
    </lineage>
</organism>
<evidence type="ECO:0000256" key="8">
    <source>
        <dbReference type="SAM" id="Phobius"/>
    </source>
</evidence>
<feature type="transmembrane region" description="Helical" evidence="8">
    <location>
        <begin position="216"/>
        <end position="237"/>
    </location>
</feature>
<proteinExistence type="predicted"/>
<dbReference type="InterPro" id="IPR006153">
    <property type="entry name" value="Cation/H_exchanger_TM"/>
</dbReference>
<evidence type="ECO:0000256" key="2">
    <source>
        <dbReference type="ARBA" id="ARBA00022448"/>
    </source>
</evidence>
<feature type="region of interest" description="Disordered" evidence="7">
    <location>
        <begin position="684"/>
        <end position="703"/>
    </location>
</feature>
<feature type="compositionally biased region" description="Polar residues" evidence="7">
    <location>
        <begin position="872"/>
        <end position="882"/>
    </location>
</feature>
<keyword evidence="5" id="KW-0406">Ion transport</keyword>
<dbReference type="InterPro" id="IPR050794">
    <property type="entry name" value="CPA2_transporter"/>
</dbReference>
<feature type="transmembrane region" description="Helical" evidence="8">
    <location>
        <begin position="119"/>
        <end position="142"/>
    </location>
</feature>
<dbReference type="PANTHER" id="PTHR32468:SF0">
    <property type="entry name" value="K(+)_H(+) ANTIPORTER 1"/>
    <property type="match status" value="1"/>
</dbReference>
<evidence type="ECO:0000313" key="11">
    <source>
        <dbReference type="Proteomes" id="UP001151518"/>
    </source>
</evidence>
<evidence type="ECO:0000256" key="5">
    <source>
        <dbReference type="ARBA" id="ARBA00023065"/>
    </source>
</evidence>
<feature type="transmembrane region" description="Helical" evidence="8">
    <location>
        <begin position="307"/>
        <end position="325"/>
    </location>
</feature>
<feature type="compositionally biased region" description="Low complexity" evidence="7">
    <location>
        <begin position="885"/>
        <end position="899"/>
    </location>
</feature>
<sequence>MAGGSSSATIIAGRNPIQYSASNPLPLFIVQLLIIVCLCRFLHLFLKRIYQPTVISEVIGGIILGPTVLSRWTAFQKNVFPTDSLAILTLVSNFGLVLFLFMVGLELDPKALKRNLHRCIAISAAGMLLPFGLGVAVSYAIYKILMDSKGSFVIFLLFTGVAMAITAFPVLARILTEQNLLKTTVGSIAISAASIDDVVSWCLLALVIALTNNATGLTALWVFLVGAGYVLFILFVVRPIYCWYLTRTGCLNGRDPSQTVLFITFMMVLVSAFFTDIIGIHPIFGGFIIGVIVPHSGGFAIKVTEKIEDVVQIFFLPIYFVLSGLKTNLSDLSDGKTWGLVILVCAVAFIGKIGGCTLAARFSKYTWRESLTIGFLMNCKGLVELIVLNIGLDAGVIDVRVFSLMVVMALVTTCATSPMVVWLYPLKYQKRIDGIYGDGAEITMENDADSAISRRHGPDAGHPMNMLVVLSKIQQVPAIMTLLSYLHHQPELTSSRMLTANENGTNAKPLILESLYRPIKVFGLRLLEYTGRDSSIMTQYQLESQVLLDPAMAMFRAFARVANMVFHSLLAYSERERFVDSILSSTKDTNSELTVVSAFGRGSQQITLANNSATGSNENSNNDDMLAMMRLLVPGWFESMGWGFTTDQQAALITALFDRAGNHVGIFIDCGLAEGIDHLSADNTSPAIDNSSNKSNNSKQGGQDRICSSHVVFDEAKGNRATLPTLAPLFFADGHRVPLVVVPFFGGPDDRQALKLATDLCTHSAVQVVVWRFVKAELPTVSDVVLSETNYPARPVMPETPSAIHQRASFIDYENGGEAGLAEIATYVDEKQSDDNMDERNEDELFIATELRPFAEGRARRGSIAHRRRDSSASAQNDQTRGNEAPPSSSPKALAAPQSHEATDATAMPPLKITDTRATLAEEFQQQLANASETDSRNQSSSGGLRSRITQRLRLRNHRLSAQELSGNVADDNGLSDDPKHNLVDTTLTAGIRATQYANLSIETVVTTTPLQTFLLRARTLRSTDLIICGRSVRVSFPYFNHKQELKAYTPAGHAHTKMERQRALGTVAEYTLGFGTNASLLVIQASKDNMLLSTDKKK</sequence>
<keyword evidence="2" id="KW-0813">Transport</keyword>
<evidence type="ECO:0000256" key="1">
    <source>
        <dbReference type="ARBA" id="ARBA00004141"/>
    </source>
</evidence>
<feature type="region of interest" description="Disordered" evidence="7">
    <location>
        <begin position="857"/>
        <end position="911"/>
    </location>
</feature>
<dbReference type="AlphaFoldDB" id="A0A9W8KWY0"/>
<dbReference type="OrthoDB" id="2687058at2759"/>
<reference evidence="10" key="1">
    <citation type="submission" date="2022-07" db="EMBL/GenBank/DDBJ databases">
        <title>Phylogenomic reconstructions and comparative analyses of Kickxellomycotina fungi.</title>
        <authorList>
            <person name="Reynolds N.K."/>
            <person name="Stajich J.E."/>
            <person name="Barry K."/>
            <person name="Grigoriev I.V."/>
            <person name="Crous P."/>
            <person name="Smith M.E."/>
        </authorList>
    </citation>
    <scope>NUCLEOTIDE SEQUENCE</scope>
    <source>
        <strain evidence="10">NRRL 3115</strain>
    </source>
</reference>
<dbReference type="EMBL" id="JANBTW010000030">
    <property type="protein sequence ID" value="KAJ2677639.1"/>
    <property type="molecule type" value="Genomic_DNA"/>
</dbReference>
<evidence type="ECO:0000259" key="9">
    <source>
        <dbReference type="Pfam" id="PF00999"/>
    </source>
</evidence>
<comment type="caution">
    <text evidence="10">The sequence shown here is derived from an EMBL/GenBank/DDBJ whole genome shotgun (WGS) entry which is preliminary data.</text>
</comment>
<evidence type="ECO:0000256" key="3">
    <source>
        <dbReference type="ARBA" id="ARBA00022692"/>
    </source>
</evidence>
<evidence type="ECO:0000256" key="4">
    <source>
        <dbReference type="ARBA" id="ARBA00022989"/>
    </source>
</evidence>
<feature type="transmembrane region" description="Helical" evidence="8">
    <location>
        <begin position="280"/>
        <end position="300"/>
    </location>
</feature>
<feature type="region of interest" description="Disordered" evidence="7">
    <location>
        <begin position="928"/>
        <end position="950"/>
    </location>
</feature>
<evidence type="ECO:0000313" key="10">
    <source>
        <dbReference type="EMBL" id="KAJ2677639.1"/>
    </source>
</evidence>
<dbReference type="GO" id="GO:0015297">
    <property type="term" value="F:antiporter activity"/>
    <property type="evidence" value="ECO:0007669"/>
    <property type="project" value="InterPro"/>
</dbReference>
<feature type="transmembrane region" description="Helical" evidence="8">
    <location>
        <begin position="154"/>
        <end position="176"/>
    </location>
</feature>
<dbReference type="Gene3D" id="1.20.1530.20">
    <property type="match status" value="1"/>
</dbReference>
<feature type="transmembrane region" description="Helical" evidence="8">
    <location>
        <begin position="402"/>
        <end position="424"/>
    </location>
</feature>
<feature type="domain" description="Cation/H+ exchanger transmembrane" evidence="9">
    <location>
        <begin position="35"/>
        <end position="421"/>
    </location>
</feature>
<feature type="transmembrane region" description="Helical" evidence="8">
    <location>
        <begin position="54"/>
        <end position="73"/>
    </location>
</feature>
<feature type="compositionally biased region" description="Polar residues" evidence="7">
    <location>
        <begin position="928"/>
        <end position="948"/>
    </location>
</feature>
<dbReference type="GO" id="GO:1902600">
    <property type="term" value="P:proton transmembrane transport"/>
    <property type="evidence" value="ECO:0007669"/>
    <property type="project" value="InterPro"/>
</dbReference>
<feature type="transmembrane region" description="Helical" evidence="8">
    <location>
        <begin position="188"/>
        <end position="210"/>
    </location>
</feature>
<gene>
    <name evidence="10" type="ORF">GGI25_003029</name>
</gene>
<evidence type="ECO:0000256" key="7">
    <source>
        <dbReference type="SAM" id="MobiDB-lite"/>
    </source>
</evidence>
<dbReference type="Pfam" id="PF00999">
    <property type="entry name" value="Na_H_Exchanger"/>
    <property type="match status" value="1"/>
</dbReference>
<comment type="subcellular location">
    <subcellularLocation>
        <location evidence="1">Membrane</location>
        <topology evidence="1">Multi-pass membrane protein</topology>
    </subcellularLocation>
</comment>
<accession>A0A9W8KWY0</accession>
<feature type="compositionally biased region" description="Low complexity" evidence="7">
    <location>
        <begin position="690"/>
        <end position="699"/>
    </location>
</feature>
<dbReference type="Proteomes" id="UP001151518">
    <property type="component" value="Unassembled WGS sequence"/>
</dbReference>
<dbReference type="GO" id="GO:0016020">
    <property type="term" value="C:membrane"/>
    <property type="evidence" value="ECO:0007669"/>
    <property type="project" value="UniProtKB-SubCell"/>
</dbReference>
<dbReference type="InterPro" id="IPR038770">
    <property type="entry name" value="Na+/solute_symporter_sf"/>
</dbReference>
<keyword evidence="4 8" id="KW-1133">Transmembrane helix</keyword>
<keyword evidence="6 8" id="KW-0472">Membrane</keyword>
<dbReference type="PANTHER" id="PTHR32468">
    <property type="entry name" value="CATION/H + ANTIPORTER"/>
    <property type="match status" value="1"/>
</dbReference>
<protein>
    <recommendedName>
        <fullName evidence="9">Cation/H+ exchanger transmembrane domain-containing protein</fullName>
    </recommendedName>
</protein>
<evidence type="ECO:0000256" key="6">
    <source>
        <dbReference type="ARBA" id="ARBA00023136"/>
    </source>
</evidence>
<feature type="transmembrane region" description="Helical" evidence="8">
    <location>
        <begin position="85"/>
        <end position="107"/>
    </location>
</feature>
<feature type="transmembrane region" description="Helical" evidence="8">
    <location>
        <begin position="337"/>
        <end position="359"/>
    </location>
</feature>
<name>A0A9W8KWY0_9FUNG</name>
<feature type="transmembrane region" description="Helical" evidence="8">
    <location>
        <begin position="25"/>
        <end position="42"/>
    </location>
</feature>